<evidence type="ECO:0000313" key="9">
    <source>
        <dbReference type="EMBL" id="KSA02165.1"/>
    </source>
</evidence>
<keyword evidence="5" id="KW-0378">Hydrolase</keyword>
<dbReference type="InterPro" id="IPR029058">
    <property type="entry name" value="AB_hydrolase_fold"/>
</dbReference>
<organism evidence="9 10">
    <name type="scientific">Debaryomyces fabryi</name>
    <dbReference type="NCBI Taxonomy" id="58627"/>
    <lineage>
        <taxon>Eukaryota</taxon>
        <taxon>Fungi</taxon>
        <taxon>Dikarya</taxon>
        <taxon>Ascomycota</taxon>
        <taxon>Saccharomycotina</taxon>
        <taxon>Pichiomycetes</taxon>
        <taxon>Debaryomycetaceae</taxon>
        <taxon>Debaryomyces</taxon>
    </lineage>
</organism>
<keyword evidence="7" id="KW-0325">Glycoprotein</keyword>
<evidence type="ECO:0000256" key="7">
    <source>
        <dbReference type="ARBA" id="ARBA00023180"/>
    </source>
</evidence>
<evidence type="ECO:0000256" key="6">
    <source>
        <dbReference type="ARBA" id="ARBA00023157"/>
    </source>
</evidence>
<dbReference type="InterPro" id="IPR002472">
    <property type="entry name" value="Palm_thioest"/>
</dbReference>
<dbReference type="PANTHER" id="PTHR11247:SF8">
    <property type="entry name" value="PALMITOYL-PROTEIN THIOESTERASE 1"/>
    <property type="match status" value="1"/>
</dbReference>
<evidence type="ECO:0000256" key="2">
    <source>
        <dbReference type="ARBA" id="ARBA00012423"/>
    </source>
</evidence>
<dbReference type="GO" id="GO:0008474">
    <property type="term" value="F:palmitoyl-(protein) hydrolase activity"/>
    <property type="evidence" value="ECO:0007669"/>
    <property type="project" value="UniProtKB-EC"/>
</dbReference>
<keyword evidence="4" id="KW-0732">Signal</keyword>
<dbReference type="Gene3D" id="3.40.50.1820">
    <property type="entry name" value="alpha/beta hydrolase"/>
    <property type="match status" value="1"/>
</dbReference>
<evidence type="ECO:0000256" key="1">
    <source>
        <dbReference type="ARBA" id="ARBA00010758"/>
    </source>
</evidence>
<evidence type="ECO:0000256" key="4">
    <source>
        <dbReference type="ARBA" id="ARBA00022729"/>
    </source>
</evidence>
<dbReference type="OrthoDB" id="10263094at2759"/>
<evidence type="ECO:0000256" key="8">
    <source>
        <dbReference type="ARBA" id="ARBA00031934"/>
    </source>
</evidence>
<dbReference type="Proteomes" id="UP000054251">
    <property type="component" value="Unassembled WGS sequence"/>
</dbReference>
<dbReference type="GeneID" id="26839082"/>
<keyword evidence="6" id="KW-1015">Disulfide bond</keyword>
<dbReference type="PANTHER" id="PTHR11247">
    <property type="entry name" value="PALMITOYL-PROTEIN THIOESTERASE/DOLICHYLDIPHOSPHATASE 1"/>
    <property type="match status" value="1"/>
</dbReference>
<protein>
    <recommendedName>
        <fullName evidence="3">Palmitoyl-protein thioesterase 1</fullName>
        <ecNumber evidence="2">3.1.2.22</ecNumber>
    </recommendedName>
    <alternativeName>
        <fullName evidence="8">Palmitoyl-protein hydrolase 1</fullName>
    </alternativeName>
</protein>
<evidence type="ECO:0000256" key="5">
    <source>
        <dbReference type="ARBA" id="ARBA00022801"/>
    </source>
</evidence>
<name>A0A0V1Q1K3_9ASCO</name>
<dbReference type="FunFam" id="3.40.50.1820:FF:000107">
    <property type="entry name" value="Palmitoyl-protein thioesterase 1"/>
    <property type="match status" value="1"/>
</dbReference>
<sequence length="337" mass="38406">MHLSHLLLKALSIKNLASEIILENTTPGVPKIQTVLEYSPQIAEVDVLDNEQQVAKLNGRRPLVIWHGLGDNYNSSGMVDVISIFNQRYPDMFIYPVFLDAKPSKDQEKTLFGDANKEVEYVCEQLSSIPELKQGFDAIGFSQGGLFMRALIQRCSSVSVHNLITFGSPHMGVLELPTCKPNDWLCKKKNEVLKKQVWHDNIQKSIIPAQYFRDPYEYDNYVFHSNFLADVNNELIQEFNSAYGERLNKLSKFVMVVFTKDTTVVPKESAGFNDWDTVFDRTIPFDKTSLYENNLLGLKTMNENGKLVFLEIEEDHMVISDSFLADIAEKYIGGLFL</sequence>
<gene>
    <name evidence="9" type="ORF">AC631_02073</name>
</gene>
<dbReference type="EMBL" id="LMYN01000033">
    <property type="protein sequence ID" value="KSA02165.1"/>
    <property type="molecule type" value="Genomic_DNA"/>
</dbReference>
<dbReference type="EC" id="3.1.2.22" evidence="2"/>
<dbReference type="AlphaFoldDB" id="A0A0V1Q1K3"/>
<proteinExistence type="inferred from homology"/>
<accession>A0A0V1Q1K3</accession>
<keyword evidence="10" id="KW-1185">Reference proteome</keyword>
<evidence type="ECO:0000256" key="3">
    <source>
        <dbReference type="ARBA" id="ARBA00014212"/>
    </source>
</evidence>
<dbReference type="Pfam" id="PF02089">
    <property type="entry name" value="Palm_thioest"/>
    <property type="match status" value="1"/>
</dbReference>
<dbReference type="SUPFAM" id="SSF53474">
    <property type="entry name" value="alpha/beta-Hydrolases"/>
    <property type="match status" value="1"/>
</dbReference>
<evidence type="ECO:0000313" key="10">
    <source>
        <dbReference type="Proteomes" id="UP000054251"/>
    </source>
</evidence>
<comment type="similarity">
    <text evidence="1">Belongs to the palmitoyl-protein thioesterase family.</text>
</comment>
<dbReference type="RefSeq" id="XP_015468267.1">
    <property type="nucleotide sequence ID" value="XM_015610903.1"/>
</dbReference>
<reference evidence="9 10" key="1">
    <citation type="submission" date="2015-11" db="EMBL/GenBank/DDBJ databases">
        <title>The genome of Debaryomyces fabryi.</title>
        <authorList>
            <person name="Tafer H."/>
            <person name="Lopandic K."/>
        </authorList>
    </citation>
    <scope>NUCLEOTIDE SEQUENCE [LARGE SCALE GENOMIC DNA]</scope>
    <source>
        <strain evidence="9 10">CBS 789</strain>
    </source>
</reference>
<comment type="caution">
    <text evidence="9">The sequence shown here is derived from an EMBL/GenBank/DDBJ whole genome shotgun (WGS) entry which is preliminary data.</text>
</comment>
<dbReference type="PRINTS" id="PR00414">
    <property type="entry name" value="PPTHIESTRASE"/>
</dbReference>